<proteinExistence type="inferred from homology"/>
<dbReference type="PROSITE" id="PS51257">
    <property type="entry name" value="PROKAR_LIPOPROTEIN"/>
    <property type="match status" value="1"/>
</dbReference>
<dbReference type="STRING" id="1907941.BKE30_06435"/>
<dbReference type="OrthoDB" id="9806939at2"/>
<dbReference type="EMBL" id="MLCN01000014">
    <property type="protein sequence ID" value="ONG41056.1"/>
    <property type="molecule type" value="Genomic_DNA"/>
</dbReference>
<dbReference type="Proteomes" id="UP000192132">
    <property type="component" value="Unassembled WGS sequence"/>
</dbReference>
<dbReference type="SUPFAM" id="SSF111369">
    <property type="entry name" value="HlyD-like secretion proteins"/>
    <property type="match status" value="1"/>
</dbReference>
<dbReference type="Pfam" id="PF25973">
    <property type="entry name" value="BSH_CzcB"/>
    <property type="match status" value="1"/>
</dbReference>
<evidence type="ECO:0000259" key="3">
    <source>
        <dbReference type="Pfam" id="PF25967"/>
    </source>
</evidence>
<evidence type="ECO:0000313" key="5">
    <source>
        <dbReference type="EMBL" id="ONG41056.1"/>
    </source>
</evidence>
<evidence type="ECO:0000256" key="1">
    <source>
        <dbReference type="ARBA" id="ARBA00009477"/>
    </source>
</evidence>
<reference evidence="5 6" key="1">
    <citation type="submission" date="2016-10" db="EMBL/GenBank/DDBJ databases">
        <title>Draft Genome sequence of Alkanindiges sp. strain H1.</title>
        <authorList>
            <person name="Subhash Y."/>
            <person name="Lee S."/>
        </authorList>
    </citation>
    <scope>NUCLEOTIDE SEQUENCE [LARGE SCALE GENOMIC DNA]</scope>
    <source>
        <strain evidence="5 6">H1</strain>
    </source>
</reference>
<dbReference type="Gene3D" id="2.40.30.170">
    <property type="match status" value="1"/>
</dbReference>
<keyword evidence="6" id="KW-1185">Reference proteome</keyword>
<feature type="domain" description="Multidrug resistance protein MdtA-like C-terminal permuted SH3" evidence="3">
    <location>
        <begin position="290"/>
        <end position="349"/>
    </location>
</feature>
<dbReference type="NCBIfam" id="TIGR01730">
    <property type="entry name" value="RND_mfp"/>
    <property type="match status" value="1"/>
</dbReference>
<gene>
    <name evidence="5" type="ORF">BKE30_06435</name>
</gene>
<dbReference type="GO" id="GO:0015562">
    <property type="term" value="F:efflux transmembrane transporter activity"/>
    <property type="evidence" value="ECO:0007669"/>
    <property type="project" value="TreeGrafter"/>
</dbReference>
<evidence type="ECO:0000259" key="2">
    <source>
        <dbReference type="Pfam" id="PF25954"/>
    </source>
</evidence>
<dbReference type="Gene3D" id="2.40.50.100">
    <property type="match status" value="1"/>
</dbReference>
<dbReference type="InterPro" id="IPR006143">
    <property type="entry name" value="RND_pump_MFP"/>
</dbReference>
<dbReference type="InterPro" id="IPR058792">
    <property type="entry name" value="Beta-barrel_RND_2"/>
</dbReference>
<dbReference type="Pfam" id="PF25954">
    <property type="entry name" value="Beta-barrel_RND_2"/>
    <property type="match status" value="1"/>
</dbReference>
<accession>A0A1S8CVE5</accession>
<evidence type="ECO:0000313" key="6">
    <source>
        <dbReference type="Proteomes" id="UP000192132"/>
    </source>
</evidence>
<dbReference type="Gene3D" id="2.40.420.20">
    <property type="match status" value="1"/>
</dbReference>
<dbReference type="InterPro" id="IPR058627">
    <property type="entry name" value="MdtA-like_C"/>
</dbReference>
<comment type="caution">
    <text evidence="5">The sequence shown here is derived from an EMBL/GenBank/DDBJ whole genome shotgun (WGS) entry which is preliminary data.</text>
</comment>
<feature type="domain" description="CzcB-like barrel-sandwich hybrid" evidence="4">
    <location>
        <begin position="66"/>
        <end position="205"/>
    </location>
</feature>
<dbReference type="Gene3D" id="1.10.287.470">
    <property type="entry name" value="Helix hairpin bin"/>
    <property type="match status" value="1"/>
</dbReference>
<feature type="domain" description="CusB-like beta-barrel" evidence="2">
    <location>
        <begin position="214"/>
        <end position="284"/>
    </location>
</feature>
<sequence>MRRLGTQLRASLLTAGVGIGLGAGLAACQKADPPPAPLRAVMVAQPISSNSGQSNYSGEVRARQEADLSFRVAGKVTQRLVEVGDRVRSGQALAVLDPTDANLQLGAARAQLDSALSVERTAKGELERYRQLLPANAISRSQFDQIENQYKTARSNVQQAQANFNVVSNQASYSTLRANKSGVVVSRNIETGQVVSAGQPVYRLALEGEREVLIGVPEQMIEQFKPRQPVRVSLWSNPQQLLPAYVREISPAADASRTFAVRVAFANAGAPVKIGQSARVFVTTSSSSPALAVPLAAVTAEKQQSYVLVVNPANSTLVKKPVRIGAYGRDSVPVLAGLSPQDWVVIGGVHLLQPGQKVRAVNRNNQPAFQQNAQAVVQPALAKKD</sequence>
<dbReference type="Pfam" id="PF25967">
    <property type="entry name" value="RND-MFP_C"/>
    <property type="match status" value="1"/>
</dbReference>
<evidence type="ECO:0000259" key="4">
    <source>
        <dbReference type="Pfam" id="PF25973"/>
    </source>
</evidence>
<dbReference type="PANTHER" id="PTHR30469:SF15">
    <property type="entry name" value="HLYD FAMILY OF SECRETION PROTEINS"/>
    <property type="match status" value="1"/>
</dbReference>
<dbReference type="PANTHER" id="PTHR30469">
    <property type="entry name" value="MULTIDRUG RESISTANCE PROTEIN MDTA"/>
    <property type="match status" value="1"/>
</dbReference>
<name>A0A1S8CVE5_9GAMM</name>
<dbReference type="RefSeq" id="WP_076877784.1">
    <property type="nucleotide sequence ID" value="NZ_MLCN01000014.1"/>
</dbReference>
<dbReference type="InterPro" id="IPR058647">
    <property type="entry name" value="BSH_CzcB-like"/>
</dbReference>
<organism evidence="5 6">
    <name type="scientific">Alkanindiges hydrocarboniclasticus</name>
    <dbReference type="NCBI Taxonomy" id="1907941"/>
    <lineage>
        <taxon>Bacteria</taxon>
        <taxon>Pseudomonadati</taxon>
        <taxon>Pseudomonadota</taxon>
        <taxon>Gammaproteobacteria</taxon>
        <taxon>Moraxellales</taxon>
        <taxon>Moraxellaceae</taxon>
        <taxon>Alkanindiges</taxon>
    </lineage>
</organism>
<comment type="similarity">
    <text evidence="1">Belongs to the membrane fusion protein (MFP) (TC 8.A.1) family.</text>
</comment>
<dbReference type="AlphaFoldDB" id="A0A1S8CVE5"/>
<dbReference type="GO" id="GO:1990281">
    <property type="term" value="C:efflux pump complex"/>
    <property type="evidence" value="ECO:0007669"/>
    <property type="project" value="TreeGrafter"/>
</dbReference>
<protein>
    <submittedName>
        <fullName evidence="5">Efflux transporter periplasmic adaptor subunit</fullName>
    </submittedName>
</protein>